<organism evidence="1 2">
    <name type="scientific">candidate division WWE3 bacterium RIFCSPLOWO2_01_FULL_41_18</name>
    <dbReference type="NCBI Taxonomy" id="1802625"/>
    <lineage>
        <taxon>Bacteria</taxon>
        <taxon>Katanobacteria</taxon>
    </lineage>
</organism>
<evidence type="ECO:0000313" key="2">
    <source>
        <dbReference type="Proteomes" id="UP000176504"/>
    </source>
</evidence>
<evidence type="ECO:0000313" key="1">
    <source>
        <dbReference type="EMBL" id="OGC55032.1"/>
    </source>
</evidence>
<dbReference type="EMBL" id="MEVI01000003">
    <property type="protein sequence ID" value="OGC55032.1"/>
    <property type="molecule type" value="Genomic_DNA"/>
</dbReference>
<dbReference type="AlphaFoldDB" id="A0A1F4VCQ6"/>
<reference evidence="1 2" key="1">
    <citation type="journal article" date="2016" name="Nat. Commun.">
        <title>Thousands of microbial genomes shed light on interconnected biogeochemical processes in an aquifer system.</title>
        <authorList>
            <person name="Anantharaman K."/>
            <person name="Brown C.T."/>
            <person name="Hug L.A."/>
            <person name="Sharon I."/>
            <person name="Castelle C.J."/>
            <person name="Probst A.J."/>
            <person name="Thomas B.C."/>
            <person name="Singh A."/>
            <person name="Wilkins M.J."/>
            <person name="Karaoz U."/>
            <person name="Brodie E.L."/>
            <person name="Williams K.H."/>
            <person name="Hubbard S.S."/>
            <person name="Banfield J.F."/>
        </authorList>
    </citation>
    <scope>NUCLEOTIDE SEQUENCE [LARGE SCALE GENOMIC DNA]</scope>
</reference>
<sequence length="214" mass="24384">MEENTGNFVYNKADLLELRKEILFSVFEQATALKKVDSLKIPYKRFLNKKTGATKAVVDDICTSAANNDTCFTFVQLGTEHIWVKNINLAKLKACVVNHESEGLYKYGALVLDAFNAKISYKNKWADLSINNNPDRLLIHHFSKPGELLTFEEIDRLLDLNAYTDTDKTLVIHKIKLRMLKILQGVGVPKEMLTEMFINVRGRGYKFNPLPITS</sequence>
<name>A0A1F4VCQ6_UNCKA</name>
<proteinExistence type="predicted"/>
<protein>
    <submittedName>
        <fullName evidence="1">Uncharacterized protein</fullName>
    </submittedName>
</protein>
<comment type="caution">
    <text evidence="1">The sequence shown here is derived from an EMBL/GenBank/DDBJ whole genome shotgun (WGS) entry which is preliminary data.</text>
</comment>
<gene>
    <name evidence="1" type="ORF">A3A78_03565</name>
</gene>
<dbReference type="Proteomes" id="UP000176504">
    <property type="component" value="Unassembled WGS sequence"/>
</dbReference>
<accession>A0A1F4VCQ6</accession>